<name>A0A1T5IWW2_9BACT</name>
<dbReference type="STRING" id="688867.SAMN05660236_0471"/>
<dbReference type="EMBL" id="FUZU01000001">
    <property type="protein sequence ID" value="SKC43448.1"/>
    <property type="molecule type" value="Genomic_DNA"/>
</dbReference>
<accession>A0A1T5IWW2</accession>
<evidence type="ECO:0000313" key="2">
    <source>
        <dbReference type="Proteomes" id="UP000190961"/>
    </source>
</evidence>
<dbReference type="InterPro" id="IPR023393">
    <property type="entry name" value="START-like_dom_sf"/>
</dbReference>
<dbReference type="RefSeq" id="WP_079685095.1">
    <property type="nucleotide sequence ID" value="NZ_FUZU01000001.1"/>
</dbReference>
<dbReference type="OrthoDB" id="287565at2"/>
<dbReference type="Proteomes" id="UP000190961">
    <property type="component" value="Unassembled WGS sequence"/>
</dbReference>
<evidence type="ECO:0000313" key="1">
    <source>
        <dbReference type="EMBL" id="SKC43448.1"/>
    </source>
</evidence>
<organism evidence="1 2">
    <name type="scientific">Ohtaekwangia koreensis</name>
    <dbReference type="NCBI Taxonomy" id="688867"/>
    <lineage>
        <taxon>Bacteria</taxon>
        <taxon>Pseudomonadati</taxon>
        <taxon>Bacteroidota</taxon>
        <taxon>Cytophagia</taxon>
        <taxon>Cytophagales</taxon>
        <taxon>Fulvivirgaceae</taxon>
        <taxon>Ohtaekwangia</taxon>
    </lineage>
</organism>
<dbReference type="SUPFAM" id="SSF55961">
    <property type="entry name" value="Bet v1-like"/>
    <property type="match status" value="1"/>
</dbReference>
<proteinExistence type="predicted"/>
<gene>
    <name evidence="1" type="ORF">SAMN05660236_0471</name>
</gene>
<sequence length="142" mass="16409">MPEIRHLLGIIDPSGQKVFEALTANQDLVAWLTPTVQGQPFLNQMFKLEFGQETVDLKVTKHDNSSWVQWSCTGGEFEWLNTKVNFILEVNPQVTIVEFIHSDWQDSSRKFSEWSFNWALYLRSLKKYCESGTGSAYPNQMT</sequence>
<reference evidence="1 2" key="1">
    <citation type="submission" date="2017-02" db="EMBL/GenBank/DDBJ databases">
        <authorList>
            <person name="Peterson S.W."/>
        </authorList>
    </citation>
    <scope>NUCLEOTIDE SEQUENCE [LARGE SCALE GENOMIC DNA]</scope>
    <source>
        <strain evidence="1 2">DSM 25262</strain>
    </source>
</reference>
<dbReference type="AlphaFoldDB" id="A0A1T5IWW2"/>
<dbReference type="Gene3D" id="3.30.530.20">
    <property type="match status" value="1"/>
</dbReference>
<protein>
    <recommendedName>
        <fullName evidence="3">Activator of Hsp90 ATPase homolog 1-like protein</fullName>
    </recommendedName>
</protein>
<evidence type="ECO:0008006" key="3">
    <source>
        <dbReference type="Google" id="ProtNLM"/>
    </source>
</evidence>
<keyword evidence="2" id="KW-1185">Reference proteome</keyword>